<feature type="transmembrane region" description="Helical" evidence="2">
    <location>
        <begin position="100"/>
        <end position="122"/>
    </location>
</feature>
<protein>
    <submittedName>
        <fullName evidence="3">Uncharacterized protein DUF2868</fullName>
    </submittedName>
</protein>
<evidence type="ECO:0000256" key="2">
    <source>
        <dbReference type="SAM" id="Phobius"/>
    </source>
</evidence>
<dbReference type="Pfam" id="PF11067">
    <property type="entry name" value="DUF2868"/>
    <property type="match status" value="1"/>
</dbReference>
<feature type="region of interest" description="Disordered" evidence="1">
    <location>
        <begin position="310"/>
        <end position="331"/>
    </location>
</feature>
<name>A0A4R3LZS9_9BURK</name>
<feature type="transmembrane region" description="Helical" evidence="2">
    <location>
        <begin position="257"/>
        <end position="279"/>
    </location>
</feature>
<feature type="transmembrane region" description="Helical" evidence="2">
    <location>
        <begin position="72"/>
        <end position="93"/>
    </location>
</feature>
<reference evidence="3 4" key="1">
    <citation type="submission" date="2019-03" db="EMBL/GenBank/DDBJ databases">
        <title>Genomic Encyclopedia of Type Strains, Phase IV (KMG-IV): sequencing the most valuable type-strain genomes for metagenomic binning, comparative biology and taxonomic classification.</title>
        <authorList>
            <person name="Goeker M."/>
        </authorList>
    </citation>
    <scope>NUCLEOTIDE SEQUENCE [LARGE SCALE GENOMIC DNA]</scope>
    <source>
        <strain evidence="3 4">DSM 24591</strain>
    </source>
</reference>
<keyword evidence="4" id="KW-1185">Reference proteome</keyword>
<dbReference type="InterPro" id="IPR021296">
    <property type="entry name" value="DUF2868"/>
</dbReference>
<proteinExistence type="predicted"/>
<accession>A0A4R3LZS9</accession>
<dbReference type="Proteomes" id="UP000295525">
    <property type="component" value="Unassembled WGS sequence"/>
</dbReference>
<keyword evidence="2" id="KW-0472">Membrane</keyword>
<keyword evidence="2" id="KW-0812">Transmembrane</keyword>
<evidence type="ECO:0000256" key="1">
    <source>
        <dbReference type="SAM" id="MobiDB-lite"/>
    </source>
</evidence>
<gene>
    <name evidence="3" type="ORF">EDC26_109114</name>
</gene>
<dbReference type="RefSeq" id="WP_132583247.1">
    <property type="nucleotide sequence ID" value="NZ_SMAJ01000009.1"/>
</dbReference>
<dbReference type="AlphaFoldDB" id="A0A4R3LZS9"/>
<organism evidence="3 4">
    <name type="scientific">Paralcaligenes ureilyticus</name>
    <dbReference type="NCBI Taxonomy" id="627131"/>
    <lineage>
        <taxon>Bacteria</taxon>
        <taxon>Pseudomonadati</taxon>
        <taxon>Pseudomonadota</taxon>
        <taxon>Betaproteobacteria</taxon>
        <taxon>Burkholderiales</taxon>
        <taxon>Alcaligenaceae</taxon>
        <taxon>Paralcaligenes</taxon>
    </lineage>
</organism>
<comment type="caution">
    <text evidence="3">The sequence shown here is derived from an EMBL/GenBank/DDBJ whole genome shotgun (WGS) entry which is preliminary data.</text>
</comment>
<feature type="transmembrane region" description="Helical" evidence="2">
    <location>
        <begin position="177"/>
        <end position="194"/>
    </location>
</feature>
<evidence type="ECO:0000313" key="3">
    <source>
        <dbReference type="EMBL" id="TCT05826.1"/>
    </source>
</evidence>
<evidence type="ECO:0000313" key="4">
    <source>
        <dbReference type="Proteomes" id="UP000295525"/>
    </source>
</evidence>
<dbReference type="OrthoDB" id="6210861at2"/>
<dbReference type="EMBL" id="SMAJ01000009">
    <property type="protein sequence ID" value="TCT05826.1"/>
    <property type="molecule type" value="Genomic_DNA"/>
</dbReference>
<keyword evidence="2" id="KW-1133">Transmembrane helix</keyword>
<sequence length="465" mass="51077">MPSVDSFSTYWLAEFIRLREAHWGPIEDASEVRRARAEGHTFTQRILLRATLLGKRESLDLLVGRWARGARIALLGLLIAAVLAGAGAALGALGDGTRSVNLLLALVAILGLHGLTFLIWLLSFGMTGHGSWLGQLWLWLTQKLARGPDAALVPRALVDVLGRNGALRWILSSVSHGLWTGAFLTLLLTLLGVLSARRYGFNWETTLLSADTFVQLTTAIGWLPEKLGFAMPSADMVRASNGLHALPESVQALWSSWLIGCVVVYGLLPRLLSLLLSLFMSRRYLAAITLDENLPGYANLRERLQPSSEKIGVDSPAGLRPNTRIRPHTGAPEQTAKSLIVGIELPPDEPWPPQTLARTIQDAGNIDTREQRMALLDRLQEYPPEKLLIVCDPRQTPDRGTISMLTDLAGLARQTCVLLRLDPCAERDARLAAWQLRLGAAGFEPGQIYARHADAFAWLEERADE</sequence>